<dbReference type="SUPFAM" id="SSF47203">
    <property type="entry name" value="Acyl-CoA dehydrogenase C-terminal domain-like"/>
    <property type="match status" value="1"/>
</dbReference>
<evidence type="ECO:0000313" key="1">
    <source>
        <dbReference type="EMBL" id="GLJ74891.1"/>
    </source>
</evidence>
<evidence type="ECO:0000313" key="2">
    <source>
        <dbReference type="Proteomes" id="UP001142372"/>
    </source>
</evidence>
<organism evidence="1 2">
    <name type="scientific">Leifsonia poae</name>
    <dbReference type="NCBI Taxonomy" id="110933"/>
    <lineage>
        <taxon>Bacteria</taxon>
        <taxon>Bacillati</taxon>
        <taxon>Actinomycetota</taxon>
        <taxon>Actinomycetes</taxon>
        <taxon>Micrococcales</taxon>
        <taxon>Microbacteriaceae</taxon>
        <taxon>Leifsonia</taxon>
    </lineage>
</organism>
<comment type="caution">
    <text evidence="1">The sequence shown here is derived from an EMBL/GenBank/DDBJ whole genome shotgun (WGS) entry which is preliminary data.</text>
</comment>
<proteinExistence type="predicted"/>
<dbReference type="Proteomes" id="UP001142372">
    <property type="component" value="Unassembled WGS sequence"/>
</dbReference>
<dbReference type="InterPro" id="IPR036250">
    <property type="entry name" value="AcylCo_DH-like_C"/>
</dbReference>
<dbReference type="RefSeq" id="WP_271175571.1">
    <property type="nucleotide sequence ID" value="NZ_BAAAJO010000001.1"/>
</dbReference>
<dbReference type="AlphaFoldDB" id="A0A9W6H7B7"/>
<gene>
    <name evidence="1" type="ORF">GCM10017584_04640</name>
</gene>
<name>A0A9W6H7B7_9MICO</name>
<keyword evidence="2" id="KW-1185">Reference proteome</keyword>
<reference evidence="1" key="2">
    <citation type="submission" date="2023-01" db="EMBL/GenBank/DDBJ databases">
        <authorList>
            <person name="Sun Q."/>
            <person name="Evtushenko L."/>
        </authorList>
    </citation>
    <scope>NUCLEOTIDE SEQUENCE</scope>
    <source>
        <strain evidence="1">VKM Ac-1401</strain>
    </source>
</reference>
<dbReference type="SUPFAM" id="SSF56645">
    <property type="entry name" value="Acyl-CoA dehydrogenase NM domain-like"/>
    <property type="match status" value="1"/>
</dbReference>
<dbReference type="EMBL" id="BSEN01000001">
    <property type="protein sequence ID" value="GLJ74891.1"/>
    <property type="molecule type" value="Genomic_DNA"/>
</dbReference>
<protein>
    <submittedName>
        <fullName evidence="1">Acyl-CoA dehydrogenase</fullName>
    </submittedName>
</protein>
<dbReference type="Gene3D" id="2.40.110.10">
    <property type="entry name" value="Butyryl-CoA Dehydrogenase, subunit A, domain 2"/>
    <property type="match status" value="1"/>
</dbReference>
<dbReference type="InterPro" id="IPR009100">
    <property type="entry name" value="AcylCoA_DH/oxidase_NM_dom_sf"/>
</dbReference>
<dbReference type="InterPro" id="IPR046373">
    <property type="entry name" value="Acyl-CoA_Oxase/DH_mid-dom_sf"/>
</dbReference>
<accession>A0A9W6H7B7</accession>
<sequence length="340" mass="35533">MTQPFSNEQRAYLAAAEQCGGRVAPLLDALRVLDPAALGPQPASGGTAERFRFLAAVAEADVTAARVIEPHLDAIAILRESGADAPPAGRTWGVFAAEAPGAGLLATERRDAGGWQLDGVKPWCSLGAQVTDALITARTDAAERRMFSVDLRQQGVHAEPVEWVARGLAEVESGPLEFGGAVAEPVGEAGWYLTRPGFRWGAIGVAACWWGGCLPLYAALRARAGRDGAGPLAAAAAGRLHRALEGARLQLAHAGDVIDAGGLDPHAAAVLAHTVRGQVADTVVEVLGAVRDVLGPAALAFDESIARRYADLDLYVSQYHRGPDDVSLFEHLRGEAGPAW</sequence>
<dbReference type="GO" id="GO:0016627">
    <property type="term" value="F:oxidoreductase activity, acting on the CH-CH group of donors"/>
    <property type="evidence" value="ECO:0007669"/>
    <property type="project" value="InterPro"/>
</dbReference>
<reference evidence="1" key="1">
    <citation type="journal article" date="2014" name="Int. J. Syst. Evol. Microbiol.">
        <title>Complete genome sequence of Corynebacterium casei LMG S-19264T (=DSM 44701T), isolated from a smear-ripened cheese.</title>
        <authorList>
            <consortium name="US DOE Joint Genome Institute (JGI-PGF)"/>
            <person name="Walter F."/>
            <person name="Albersmeier A."/>
            <person name="Kalinowski J."/>
            <person name="Ruckert C."/>
        </authorList>
    </citation>
    <scope>NUCLEOTIDE SEQUENCE</scope>
    <source>
        <strain evidence="1">VKM Ac-1401</strain>
    </source>
</reference>